<keyword evidence="1 5" id="KW-0004">4Fe-4S</keyword>
<evidence type="ECO:0000256" key="1">
    <source>
        <dbReference type="ARBA" id="ARBA00022485"/>
    </source>
</evidence>
<feature type="binding site" evidence="5">
    <location>
        <position position="77"/>
    </location>
    <ligand>
        <name>(2E)-4-hydroxy-3-methylbut-2-enyl diphosphate</name>
        <dbReference type="ChEBI" id="CHEBI:128753"/>
    </ligand>
</feature>
<dbReference type="eggNOG" id="COG0761">
    <property type="taxonomic scope" value="Bacteria"/>
</dbReference>
<dbReference type="Gene3D" id="3.40.50.11270">
    <property type="match status" value="1"/>
</dbReference>
<name>U2TXU1_9ACTN</name>
<feature type="binding site" evidence="5">
    <location>
        <position position="164"/>
    </location>
    <ligand>
        <name>(2E)-4-hydroxy-3-methylbut-2-enyl diphosphate</name>
        <dbReference type="ChEBI" id="CHEBI:128753"/>
    </ligand>
</feature>
<comment type="pathway">
    <text evidence="5">Isoprenoid biosynthesis; dimethylallyl diphosphate biosynthesis; dimethylallyl diphosphate from (2E)-4-hydroxy-3-methylbutenyl diphosphate: step 1/1.</text>
</comment>
<feature type="binding site" evidence="5">
    <location>
        <position position="264"/>
    </location>
    <ligand>
        <name>isopentenyl diphosphate</name>
        <dbReference type="ChEBI" id="CHEBI:128769"/>
    </ligand>
</feature>
<feature type="binding site" evidence="5">
    <location>
        <position position="127"/>
    </location>
    <ligand>
        <name>(2E)-4-hydroxy-3-methylbut-2-enyl diphosphate</name>
        <dbReference type="ChEBI" id="CHEBI:128753"/>
    </ligand>
</feature>
<dbReference type="CDD" id="cd13944">
    <property type="entry name" value="lytB_ispH"/>
    <property type="match status" value="1"/>
</dbReference>
<feature type="binding site" evidence="5">
    <location>
        <position position="45"/>
    </location>
    <ligand>
        <name>dimethylallyl diphosphate</name>
        <dbReference type="ChEBI" id="CHEBI:57623"/>
    </ligand>
</feature>
<comment type="function">
    <text evidence="5">Catalyzes the conversion of 1-hydroxy-2-methyl-2-(E)-butenyl 4-diphosphate (HMBPP) into a mixture of isopentenyl diphosphate (IPP) and dimethylallyl diphosphate (DMAPP). Acts in the terminal step of the DOXP/MEP pathway for isoprenoid precursor biosynthesis.</text>
</comment>
<keyword evidence="5 6" id="KW-0560">Oxidoreductase</keyword>
<dbReference type="NCBIfam" id="TIGR00216">
    <property type="entry name" value="ispH_lytB"/>
    <property type="match status" value="1"/>
</dbReference>
<feature type="binding site" evidence="5">
    <location>
        <position position="220"/>
    </location>
    <ligand>
        <name>isopentenyl diphosphate</name>
        <dbReference type="ChEBI" id="CHEBI:128769"/>
    </ligand>
</feature>
<feature type="binding site" evidence="5">
    <location>
        <position position="45"/>
    </location>
    <ligand>
        <name>(2E)-4-hydroxy-3-methylbut-2-enyl diphosphate</name>
        <dbReference type="ChEBI" id="CHEBI:128753"/>
    </ligand>
</feature>
<proteinExistence type="inferred from homology"/>
<evidence type="ECO:0000256" key="5">
    <source>
        <dbReference type="HAMAP-Rule" id="MF_00191"/>
    </source>
</evidence>
<comment type="catalytic activity">
    <reaction evidence="5">
        <text>isopentenyl diphosphate + 2 oxidized [2Fe-2S]-[ferredoxin] + H2O = (2E)-4-hydroxy-3-methylbut-2-enyl diphosphate + 2 reduced [2Fe-2S]-[ferredoxin] + 2 H(+)</text>
        <dbReference type="Rhea" id="RHEA:24488"/>
        <dbReference type="Rhea" id="RHEA-COMP:10000"/>
        <dbReference type="Rhea" id="RHEA-COMP:10001"/>
        <dbReference type="ChEBI" id="CHEBI:15377"/>
        <dbReference type="ChEBI" id="CHEBI:15378"/>
        <dbReference type="ChEBI" id="CHEBI:33737"/>
        <dbReference type="ChEBI" id="CHEBI:33738"/>
        <dbReference type="ChEBI" id="CHEBI:128753"/>
        <dbReference type="ChEBI" id="CHEBI:128769"/>
        <dbReference type="EC" id="1.17.7.4"/>
    </reaction>
</comment>
<dbReference type="EMBL" id="AWEZ01000004">
    <property type="protein sequence ID" value="ERL10823.1"/>
    <property type="molecule type" value="Genomic_DNA"/>
</dbReference>
<feature type="binding site" evidence="5">
    <location>
        <position position="192"/>
    </location>
    <ligand>
        <name>[4Fe-4S] cluster</name>
        <dbReference type="ChEBI" id="CHEBI:49883"/>
    </ligand>
</feature>
<keyword evidence="3 5" id="KW-0408">Iron</keyword>
<feature type="binding site" evidence="5">
    <location>
        <position position="99"/>
    </location>
    <ligand>
        <name>[4Fe-4S] cluster</name>
        <dbReference type="ChEBI" id="CHEBI:49883"/>
    </ligand>
</feature>
<reference evidence="6 7" key="1">
    <citation type="submission" date="2013-08" db="EMBL/GenBank/DDBJ databases">
        <authorList>
            <person name="Durkin A.S."/>
            <person name="Haft D.R."/>
            <person name="McCorrison J."/>
            <person name="Torralba M."/>
            <person name="Gillis M."/>
            <person name="Haft D.H."/>
            <person name="Methe B."/>
            <person name="Sutton G."/>
            <person name="Nelson K.E."/>
        </authorList>
    </citation>
    <scope>NUCLEOTIDE SEQUENCE [LARGE SCALE GENOMIC DNA]</scope>
    <source>
        <strain evidence="6 7">F0195</strain>
    </source>
</reference>
<comment type="catalytic activity">
    <reaction evidence="5">
        <text>dimethylallyl diphosphate + 2 oxidized [2Fe-2S]-[ferredoxin] + H2O = (2E)-4-hydroxy-3-methylbut-2-enyl diphosphate + 2 reduced [2Fe-2S]-[ferredoxin] + 2 H(+)</text>
        <dbReference type="Rhea" id="RHEA:24825"/>
        <dbReference type="Rhea" id="RHEA-COMP:10000"/>
        <dbReference type="Rhea" id="RHEA-COMP:10001"/>
        <dbReference type="ChEBI" id="CHEBI:15377"/>
        <dbReference type="ChEBI" id="CHEBI:15378"/>
        <dbReference type="ChEBI" id="CHEBI:33737"/>
        <dbReference type="ChEBI" id="CHEBI:33738"/>
        <dbReference type="ChEBI" id="CHEBI:57623"/>
        <dbReference type="ChEBI" id="CHEBI:128753"/>
        <dbReference type="EC" id="1.17.7.4"/>
    </reaction>
</comment>
<feature type="binding site" evidence="5">
    <location>
        <position position="77"/>
    </location>
    <ligand>
        <name>isopentenyl diphosphate</name>
        <dbReference type="ChEBI" id="CHEBI:128769"/>
    </ligand>
</feature>
<keyword evidence="4 5" id="KW-0411">Iron-sulfur</keyword>
<keyword evidence="7" id="KW-1185">Reference proteome</keyword>
<dbReference type="UniPathway" id="UPA00059">
    <property type="reaction ID" value="UER00105"/>
</dbReference>
<keyword evidence="5" id="KW-0414">Isoprene biosynthesis</keyword>
<comment type="caution">
    <text evidence="5">Lacks conserved residue(s) required for the propagation of feature annotation.</text>
</comment>
<dbReference type="GO" id="GO:0016114">
    <property type="term" value="P:terpenoid biosynthetic process"/>
    <property type="evidence" value="ECO:0007669"/>
    <property type="project" value="UniProtKB-UniRule"/>
</dbReference>
<dbReference type="GO" id="GO:0046872">
    <property type="term" value="F:metal ion binding"/>
    <property type="evidence" value="ECO:0007669"/>
    <property type="project" value="UniProtKB-KW"/>
</dbReference>
<feature type="active site" description="Proton donor" evidence="5">
    <location>
        <position position="129"/>
    </location>
</feature>
<comment type="similarity">
    <text evidence="5">Belongs to the IspH family.</text>
</comment>
<dbReference type="GO" id="GO:0051745">
    <property type="term" value="F:4-hydroxy-3-methylbut-2-enyl diphosphate reductase activity"/>
    <property type="evidence" value="ECO:0007669"/>
    <property type="project" value="UniProtKB-UniRule"/>
</dbReference>
<dbReference type="RefSeq" id="WP_021724910.1">
    <property type="nucleotide sequence ID" value="NZ_AWEZ01000004.1"/>
</dbReference>
<dbReference type="AlphaFoldDB" id="U2TXU1"/>
<comment type="caution">
    <text evidence="6">The sequence shown here is derived from an EMBL/GenBank/DDBJ whole genome shotgun (WGS) entry which is preliminary data.</text>
</comment>
<dbReference type="HAMAP" id="MF_00191">
    <property type="entry name" value="IspH"/>
    <property type="match status" value="1"/>
</dbReference>
<feature type="binding site" evidence="5">
    <location>
        <position position="16"/>
    </location>
    <ligand>
        <name>[4Fe-4S] cluster</name>
        <dbReference type="ChEBI" id="CHEBI:49883"/>
    </ligand>
</feature>
<feature type="binding site" evidence="5">
    <location>
        <position position="77"/>
    </location>
    <ligand>
        <name>dimethylallyl diphosphate</name>
        <dbReference type="ChEBI" id="CHEBI:57623"/>
    </ligand>
</feature>
<gene>
    <name evidence="5 6" type="primary">ispH</name>
    <name evidence="6" type="ORF">HMPREF1316_2203</name>
</gene>
<protein>
    <recommendedName>
        <fullName evidence="5">4-hydroxy-3-methylbut-2-enyl diphosphate reductase</fullName>
        <shortName evidence="5">HMBPP reductase</shortName>
        <ecNumber evidence="5">1.17.7.4</ecNumber>
    </recommendedName>
</protein>
<feature type="binding site" evidence="5">
    <location>
        <position position="127"/>
    </location>
    <ligand>
        <name>dimethylallyl diphosphate</name>
        <dbReference type="ChEBI" id="CHEBI:57623"/>
    </ligand>
</feature>
<feature type="binding site" evidence="5">
    <location>
        <position position="264"/>
    </location>
    <ligand>
        <name>dimethylallyl diphosphate</name>
        <dbReference type="ChEBI" id="CHEBI:57623"/>
    </ligand>
</feature>
<dbReference type="PANTHER" id="PTHR30426:SF0">
    <property type="entry name" value="4-HYDROXY-3-METHYLBUT-2-ENYL DIPHOSPHATE REDUCTASE"/>
    <property type="match status" value="1"/>
</dbReference>
<feature type="binding site" evidence="5">
    <location>
        <position position="264"/>
    </location>
    <ligand>
        <name>(2E)-4-hydroxy-3-methylbut-2-enyl diphosphate</name>
        <dbReference type="ChEBI" id="CHEBI:128753"/>
    </ligand>
</feature>
<evidence type="ECO:0000256" key="3">
    <source>
        <dbReference type="ARBA" id="ARBA00023004"/>
    </source>
</evidence>
<feature type="binding site" evidence="5">
    <location>
        <position position="220"/>
    </location>
    <ligand>
        <name>dimethylallyl diphosphate</name>
        <dbReference type="ChEBI" id="CHEBI:57623"/>
    </ligand>
</feature>
<sequence length="284" mass="29701">MATIPTITVADEAGACYGVDRALRMVREAARDSVKPIHTLGPLIHNPTVVSQLEASGVGVIEDPADEPGGTLLLRTHGVTPAEEQVARRAHDVVLDATCPFVVRAHKAAERLTEEGYQVIVFGEAGHPEVEGTLGHAPGALTISSPADLEGVGVARRVGVVVQTTQARAALRELASALIGRVEELRIIDTICEATTLRQAAAARLARDSDVMVVIGGRNSANTGRLASICEGFCPQTHHIELSSELDASWFAATEHIGVTAGASTPQEQIDEVVSAIGHMVGVG</sequence>
<feature type="binding site" evidence="5">
    <location>
        <position position="222"/>
    </location>
    <ligand>
        <name>dimethylallyl diphosphate</name>
        <dbReference type="ChEBI" id="CHEBI:57623"/>
    </ligand>
</feature>
<dbReference type="InterPro" id="IPR003451">
    <property type="entry name" value="LytB/IspH"/>
</dbReference>
<feature type="binding site" evidence="5">
    <location>
        <position position="127"/>
    </location>
    <ligand>
        <name>isopentenyl diphosphate</name>
        <dbReference type="ChEBI" id="CHEBI:128769"/>
    </ligand>
</feature>
<dbReference type="GO" id="GO:0050992">
    <property type="term" value="P:dimethylallyl diphosphate biosynthetic process"/>
    <property type="evidence" value="ECO:0007669"/>
    <property type="project" value="UniProtKB-UniRule"/>
</dbReference>
<dbReference type="PATRIC" id="fig|1125712.3.peg.55"/>
<feature type="binding site" evidence="5">
    <location>
        <position position="220"/>
    </location>
    <ligand>
        <name>(2E)-4-hydroxy-3-methylbut-2-enyl diphosphate</name>
        <dbReference type="ChEBI" id="CHEBI:128753"/>
    </ligand>
</feature>
<accession>U2TXU1</accession>
<dbReference type="GO" id="GO:0051539">
    <property type="term" value="F:4 iron, 4 sulfur cluster binding"/>
    <property type="evidence" value="ECO:0007669"/>
    <property type="project" value="UniProtKB-UniRule"/>
</dbReference>
<dbReference type="GO" id="GO:0019288">
    <property type="term" value="P:isopentenyl diphosphate biosynthetic process, methylerythritol 4-phosphate pathway"/>
    <property type="evidence" value="ECO:0007669"/>
    <property type="project" value="UniProtKB-UniRule"/>
</dbReference>
<evidence type="ECO:0000313" key="7">
    <source>
        <dbReference type="Proteomes" id="UP000016638"/>
    </source>
</evidence>
<dbReference type="EC" id="1.17.7.4" evidence="5"/>
<dbReference type="PANTHER" id="PTHR30426">
    <property type="entry name" value="4-HYDROXY-3-METHYLBUT-2-ENYL DIPHOSPHATE REDUCTASE"/>
    <property type="match status" value="1"/>
</dbReference>
<evidence type="ECO:0000256" key="2">
    <source>
        <dbReference type="ARBA" id="ARBA00022723"/>
    </source>
</evidence>
<dbReference type="Proteomes" id="UP000016638">
    <property type="component" value="Unassembled WGS sequence"/>
</dbReference>
<feature type="binding site" evidence="5">
    <location>
        <position position="222"/>
    </location>
    <ligand>
        <name>isopentenyl diphosphate</name>
        <dbReference type="ChEBI" id="CHEBI:128769"/>
    </ligand>
</feature>
<dbReference type="UniPathway" id="UPA00056">
    <property type="reaction ID" value="UER00097"/>
</dbReference>
<organism evidence="6 7">
    <name type="scientific">Olsenella profusa F0195</name>
    <dbReference type="NCBI Taxonomy" id="1125712"/>
    <lineage>
        <taxon>Bacteria</taxon>
        <taxon>Bacillati</taxon>
        <taxon>Actinomycetota</taxon>
        <taxon>Coriobacteriia</taxon>
        <taxon>Coriobacteriales</taxon>
        <taxon>Atopobiaceae</taxon>
        <taxon>Olsenella</taxon>
    </lineage>
</organism>
<dbReference type="STRING" id="1125712.HMPREF1316_2203"/>
<feature type="binding site" evidence="5">
    <location>
        <position position="45"/>
    </location>
    <ligand>
        <name>isopentenyl diphosphate</name>
        <dbReference type="ChEBI" id="CHEBI:128769"/>
    </ligand>
</feature>
<keyword evidence="2 5" id="KW-0479">Metal-binding</keyword>
<comment type="pathway">
    <text evidence="5">Isoprenoid biosynthesis; isopentenyl diphosphate biosynthesis via DXP pathway; isopentenyl diphosphate from 1-deoxy-D-xylulose 5-phosphate: step 6/6.</text>
</comment>
<dbReference type="OrthoDB" id="9804068at2"/>
<evidence type="ECO:0000256" key="4">
    <source>
        <dbReference type="ARBA" id="ARBA00023014"/>
    </source>
</evidence>
<dbReference type="Gene3D" id="3.40.1010.20">
    <property type="entry name" value="4-hydroxy-3-methylbut-2-enyl diphosphate reductase, catalytic domain"/>
    <property type="match status" value="2"/>
</dbReference>
<evidence type="ECO:0000313" key="6">
    <source>
        <dbReference type="EMBL" id="ERL10823.1"/>
    </source>
</evidence>
<feature type="binding site" evidence="5">
    <location>
        <position position="222"/>
    </location>
    <ligand>
        <name>(2E)-4-hydroxy-3-methylbut-2-enyl diphosphate</name>
        <dbReference type="ChEBI" id="CHEBI:128753"/>
    </ligand>
</feature>
<comment type="cofactor">
    <cofactor evidence="5">
        <name>[4Fe-4S] cluster</name>
        <dbReference type="ChEBI" id="CHEBI:49883"/>
    </cofactor>
    <text evidence="5">Binds 1 [4Fe-4S] cluster per subunit.</text>
</comment>
<dbReference type="Pfam" id="PF02401">
    <property type="entry name" value="LYTB"/>
    <property type="match status" value="1"/>
</dbReference>